<dbReference type="GO" id="GO:0006412">
    <property type="term" value="P:translation"/>
    <property type="evidence" value="ECO:0007669"/>
    <property type="project" value="UniProtKB-UniRule"/>
</dbReference>
<dbReference type="EMBL" id="SGBD01000001">
    <property type="protein sequence ID" value="RZD15164.1"/>
    <property type="molecule type" value="Genomic_DNA"/>
</dbReference>
<dbReference type="Proteomes" id="UP000320813">
    <property type="component" value="Unassembled WGS sequence"/>
</dbReference>
<evidence type="ECO:0000256" key="1">
    <source>
        <dbReference type="ARBA" id="ARBA00009451"/>
    </source>
</evidence>
<dbReference type="InterPro" id="IPR036394">
    <property type="entry name" value="Ribosomal_uL22_sf"/>
</dbReference>
<evidence type="ECO:0000313" key="11">
    <source>
        <dbReference type="EMBL" id="RZD15164.1"/>
    </source>
</evidence>
<protein>
    <recommendedName>
        <fullName evidence="6 7">Large ribosomal subunit protein uL22</fullName>
    </recommendedName>
</protein>
<accession>A0A519BD20</accession>
<dbReference type="Gene3D" id="3.90.470.10">
    <property type="entry name" value="Ribosomal protein L22/L17"/>
    <property type="match status" value="1"/>
</dbReference>
<evidence type="ECO:0000256" key="6">
    <source>
        <dbReference type="ARBA" id="ARBA00035207"/>
    </source>
</evidence>
<dbReference type="GO" id="GO:0019843">
    <property type="term" value="F:rRNA binding"/>
    <property type="evidence" value="ECO:0007669"/>
    <property type="project" value="UniProtKB-UniRule"/>
</dbReference>
<dbReference type="InterPro" id="IPR047867">
    <property type="entry name" value="Ribosomal_uL22_bac/org-type"/>
</dbReference>
<dbReference type="InterPro" id="IPR001063">
    <property type="entry name" value="Ribosomal_uL22"/>
</dbReference>
<dbReference type="HAMAP" id="MF_01331_B">
    <property type="entry name" value="Ribosomal_uL22_B"/>
    <property type="match status" value="1"/>
</dbReference>
<reference evidence="11 12" key="1">
    <citation type="submission" date="2019-01" db="EMBL/GenBank/DDBJ databases">
        <title>Insights into ecological role of a new deltaproteobacterial order Candidatus Sinidesulfobacterales (Sva0485) by metagenomics and metatranscriptomics.</title>
        <authorList>
            <person name="Tan S."/>
            <person name="Liu J."/>
            <person name="Fang Y."/>
            <person name="Hedlund B.P."/>
            <person name="Lian Z.H."/>
            <person name="Huang L.Y."/>
            <person name="Li J.T."/>
            <person name="Huang L.N."/>
            <person name="Li W.J."/>
            <person name="Jiang H.C."/>
            <person name="Dong H.L."/>
            <person name="Shu W.S."/>
        </authorList>
    </citation>
    <scope>NUCLEOTIDE SEQUENCE [LARGE SCALE GENOMIC DNA]</scope>
    <source>
        <strain evidence="11">AP3</strain>
    </source>
</reference>
<dbReference type="CDD" id="cd00336">
    <property type="entry name" value="Ribosomal_L22"/>
    <property type="match status" value="1"/>
</dbReference>
<dbReference type="SUPFAM" id="SSF54843">
    <property type="entry name" value="Ribosomal protein L22"/>
    <property type="match status" value="1"/>
</dbReference>
<comment type="similarity">
    <text evidence="1 7 8">Belongs to the universal ribosomal protein uL22 family.</text>
</comment>
<dbReference type="AlphaFoldDB" id="A0A519BD20"/>
<dbReference type="InterPro" id="IPR005727">
    <property type="entry name" value="Ribosomal_uL22_bac/chlpt-type"/>
</dbReference>
<keyword evidence="2 7" id="KW-0699">rRNA-binding</keyword>
<name>A0A519BD20_9DELT</name>
<evidence type="ECO:0000256" key="7">
    <source>
        <dbReference type="HAMAP-Rule" id="MF_01331"/>
    </source>
</evidence>
<keyword evidence="5 7" id="KW-0687">Ribonucleoprotein</keyword>
<evidence type="ECO:0000256" key="5">
    <source>
        <dbReference type="ARBA" id="ARBA00023274"/>
    </source>
</evidence>
<evidence type="ECO:0000256" key="2">
    <source>
        <dbReference type="ARBA" id="ARBA00022730"/>
    </source>
</evidence>
<comment type="subunit">
    <text evidence="7 9">Part of the 50S ribosomal subunit.</text>
</comment>
<dbReference type="PANTHER" id="PTHR13501:SF8">
    <property type="entry name" value="LARGE RIBOSOMAL SUBUNIT PROTEIN UL22M"/>
    <property type="match status" value="1"/>
</dbReference>
<dbReference type="Pfam" id="PF00237">
    <property type="entry name" value="Ribosomal_L22"/>
    <property type="match status" value="1"/>
</dbReference>
<dbReference type="GO" id="GO:0003735">
    <property type="term" value="F:structural constituent of ribosome"/>
    <property type="evidence" value="ECO:0007669"/>
    <property type="project" value="InterPro"/>
</dbReference>
<keyword evidence="4 7" id="KW-0689">Ribosomal protein</keyword>
<evidence type="ECO:0000256" key="4">
    <source>
        <dbReference type="ARBA" id="ARBA00022980"/>
    </source>
</evidence>
<comment type="function">
    <text evidence="7">The globular domain of the protein is located near the polypeptide exit tunnel on the outside of the subunit, while an extended beta-hairpin is found that lines the wall of the exit tunnel in the center of the 70S ribosome.</text>
</comment>
<dbReference type="NCBIfam" id="TIGR01044">
    <property type="entry name" value="rplV_bact"/>
    <property type="match status" value="1"/>
</dbReference>
<evidence type="ECO:0000256" key="10">
    <source>
        <dbReference type="RuleBase" id="RU004008"/>
    </source>
</evidence>
<dbReference type="GO" id="GO:0022625">
    <property type="term" value="C:cytosolic large ribosomal subunit"/>
    <property type="evidence" value="ECO:0007669"/>
    <property type="project" value="TreeGrafter"/>
</dbReference>
<evidence type="ECO:0000256" key="3">
    <source>
        <dbReference type="ARBA" id="ARBA00022884"/>
    </source>
</evidence>
<keyword evidence="3 7" id="KW-0694">RNA-binding</keyword>
<proteinExistence type="inferred from homology"/>
<organism evidence="11 12">
    <name type="scientific">Candidatus Acidulodesulfobacterium ferriphilum</name>
    <dbReference type="NCBI Taxonomy" id="2597223"/>
    <lineage>
        <taxon>Bacteria</taxon>
        <taxon>Deltaproteobacteria</taxon>
        <taxon>Candidatus Acidulodesulfobacterales</taxon>
        <taxon>Candidatus Acidulodesulfobacterium</taxon>
    </lineage>
</organism>
<comment type="function">
    <text evidence="7 10">This protein binds specifically to 23S rRNA; its binding is stimulated by other ribosomal proteins, e.g., L4, L17, and L20. It is important during the early stages of 50S assembly. It makes multiple contacts with different domains of the 23S rRNA in the assembled 50S subunit and ribosome.</text>
</comment>
<gene>
    <name evidence="7" type="primary">rplV</name>
    <name evidence="11" type="ORF">EVJ47_02505</name>
</gene>
<evidence type="ECO:0000256" key="9">
    <source>
        <dbReference type="RuleBase" id="RU004006"/>
    </source>
</evidence>
<evidence type="ECO:0000256" key="8">
    <source>
        <dbReference type="RuleBase" id="RU004005"/>
    </source>
</evidence>
<sequence>MEFKAEAKYIKVSPQKARLVVDLIRGKKVYDALNILKFTKKKSSLTVYKLLKSALANASSTGRVDIDNLIISKISVDMSFSLKRLMPKAMGRGATIKKRMSNIKIVLAEI</sequence>
<comment type="caution">
    <text evidence="11">The sequence shown here is derived from an EMBL/GenBank/DDBJ whole genome shotgun (WGS) entry which is preliminary data.</text>
</comment>
<dbReference type="PANTHER" id="PTHR13501">
    <property type="entry name" value="CHLOROPLAST 50S RIBOSOMAL PROTEIN L22-RELATED"/>
    <property type="match status" value="1"/>
</dbReference>
<evidence type="ECO:0000313" key="12">
    <source>
        <dbReference type="Proteomes" id="UP000320813"/>
    </source>
</evidence>